<dbReference type="InterPro" id="IPR005225">
    <property type="entry name" value="Small_GTP-bd"/>
</dbReference>
<dbReference type="InterPro" id="IPR050227">
    <property type="entry name" value="Rab"/>
</dbReference>
<feature type="region of interest" description="Disordered" evidence="5">
    <location>
        <begin position="322"/>
        <end position="385"/>
    </location>
</feature>
<dbReference type="PROSITE" id="PS51421">
    <property type="entry name" value="RAS"/>
    <property type="match status" value="1"/>
</dbReference>
<evidence type="ECO:0000256" key="5">
    <source>
        <dbReference type="SAM" id="MobiDB-lite"/>
    </source>
</evidence>
<feature type="coiled-coil region" evidence="4">
    <location>
        <begin position="76"/>
        <end position="152"/>
    </location>
</feature>
<evidence type="ECO:0000256" key="2">
    <source>
        <dbReference type="ARBA" id="ARBA00023134"/>
    </source>
</evidence>
<dbReference type="GO" id="GO:0005525">
    <property type="term" value="F:GTP binding"/>
    <property type="evidence" value="ECO:0007669"/>
    <property type="project" value="UniProtKB-KW"/>
</dbReference>
<keyword evidence="4" id="KW-0175">Coiled coil</keyword>
<feature type="compositionally biased region" description="Low complexity" evidence="5">
    <location>
        <begin position="322"/>
        <end position="332"/>
    </location>
</feature>
<dbReference type="SMART" id="SM00174">
    <property type="entry name" value="RHO"/>
    <property type="match status" value="1"/>
</dbReference>
<dbReference type="SUPFAM" id="SSF52540">
    <property type="entry name" value="P-loop containing nucleoside triphosphate hydrolases"/>
    <property type="match status" value="1"/>
</dbReference>
<accession>L5M658</accession>
<dbReference type="Pfam" id="PF00071">
    <property type="entry name" value="Ras"/>
    <property type="match status" value="1"/>
</dbReference>
<protein>
    <submittedName>
        <fullName evidence="6">Ras-related protein Rab-44</fullName>
    </submittedName>
</protein>
<evidence type="ECO:0000256" key="3">
    <source>
        <dbReference type="ARBA" id="ARBA00023288"/>
    </source>
</evidence>
<feature type="compositionally biased region" description="Basic residues" evidence="5">
    <location>
        <begin position="1"/>
        <end position="21"/>
    </location>
</feature>
<evidence type="ECO:0000256" key="1">
    <source>
        <dbReference type="ARBA" id="ARBA00022741"/>
    </source>
</evidence>
<feature type="compositionally biased region" description="Basic and acidic residues" evidence="5">
    <location>
        <begin position="267"/>
        <end position="281"/>
    </location>
</feature>
<sequence length="612" mass="66264">MEAGHRAARKGRKLGSSRRRQIREPAAGQDAPVAPGSWPSQAAEELQGFFQASGAAERGFVTREDLASDSRDLALSSQMQEVLEAKEREVQQLAEGQRELEAELQRLSSAHREAGSEKLQLREAQRDLAGRLEQVQEQLQMTQGHLNFARSRVSWQVEEEPRQAVSSEEAPLPGLFEDNDDWDRLLSSFNSPWHRTPQLLWSPPATPTAPSAPQTPRVVRQISISEQHDLLFDREPSSDANGAPGSPPGVTARPEEGRAVDPGGQDLRAERPAERRSEHPQEGPGPGPETHFFGESFLPAAPAGESGGLVAAALEVLVPLGTGSPPQGTSPPAQFPAGPSTHFQTSAPDDRHSWTGPVPAKPPRQREALHQGPRTAGYTPGLEPRGARVLPAGVAEPSQSLEAVGQALLGGATGSEPPADPDYIYHIIFLGDSNVGKTSFLHLLHQDTFASGLTATVGVDFRVKNLLVDNKYYALQLWDTAGQERYHSMTRQLLRKADGVVLMYDVTSQESFAHVRYWLDCLQDAGGVGVVILLLGNKMDCDEERQVSTEAGQQLAQELGVAFGECSAALGHNILEPMVNLARSLKRQEDLLKGSLVEVALERPPKKAGCCS</sequence>
<dbReference type="InterPro" id="IPR027417">
    <property type="entry name" value="P-loop_NTPase"/>
</dbReference>
<evidence type="ECO:0000313" key="7">
    <source>
        <dbReference type="Proteomes" id="UP000010556"/>
    </source>
</evidence>
<keyword evidence="1" id="KW-0547">Nucleotide-binding</keyword>
<dbReference type="Gene3D" id="3.40.50.300">
    <property type="entry name" value="P-loop containing nucleotide triphosphate hydrolases"/>
    <property type="match status" value="1"/>
</dbReference>
<reference evidence="7" key="1">
    <citation type="journal article" date="2013" name="Science">
        <title>Comparative analysis of bat genomes provides insight into the evolution of flight and immunity.</title>
        <authorList>
            <person name="Zhang G."/>
            <person name="Cowled C."/>
            <person name="Shi Z."/>
            <person name="Huang Z."/>
            <person name="Bishop-Lilly K.A."/>
            <person name="Fang X."/>
            <person name="Wynne J.W."/>
            <person name="Xiong Z."/>
            <person name="Baker M.L."/>
            <person name="Zhao W."/>
            <person name="Tachedjian M."/>
            <person name="Zhu Y."/>
            <person name="Zhou P."/>
            <person name="Jiang X."/>
            <person name="Ng J."/>
            <person name="Yang L."/>
            <person name="Wu L."/>
            <person name="Xiao J."/>
            <person name="Feng Y."/>
            <person name="Chen Y."/>
            <person name="Sun X."/>
            <person name="Zhang Y."/>
            <person name="Marsh G.A."/>
            <person name="Crameri G."/>
            <person name="Broder C.C."/>
            <person name="Frey K.G."/>
            <person name="Wang L.F."/>
            <person name="Wang J."/>
        </authorList>
    </citation>
    <scope>NUCLEOTIDE SEQUENCE [LARGE SCALE GENOMIC DNA]</scope>
</reference>
<dbReference type="NCBIfam" id="TIGR00231">
    <property type="entry name" value="small_GTP"/>
    <property type="match status" value="1"/>
</dbReference>
<feature type="region of interest" description="Disordered" evidence="5">
    <location>
        <begin position="194"/>
        <end position="217"/>
    </location>
</feature>
<proteinExistence type="predicted"/>
<dbReference type="GO" id="GO:0003924">
    <property type="term" value="F:GTPase activity"/>
    <property type="evidence" value="ECO:0007669"/>
    <property type="project" value="InterPro"/>
</dbReference>
<feature type="region of interest" description="Disordered" evidence="5">
    <location>
        <begin position="159"/>
        <end position="180"/>
    </location>
</feature>
<dbReference type="SMART" id="SM00173">
    <property type="entry name" value="RAS"/>
    <property type="match status" value="1"/>
</dbReference>
<evidence type="ECO:0000313" key="6">
    <source>
        <dbReference type="EMBL" id="ELK33812.1"/>
    </source>
</evidence>
<organism evidence="6 7">
    <name type="scientific">Myotis davidii</name>
    <name type="common">David's myotis</name>
    <dbReference type="NCBI Taxonomy" id="225400"/>
    <lineage>
        <taxon>Eukaryota</taxon>
        <taxon>Metazoa</taxon>
        <taxon>Chordata</taxon>
        <taxon>Craniata</taxon>
        <taxon>Vertebrata</taxon>
        <taxon>Euteleostomi</taxon>
        <taxon>Mammalia</taxon>
        <taxon>Eutheria</taxon>
        <taxon>Laurasiatheria</taxon>
        <taxon>Chiroptera</taxon>
        <taxon>Yangochiroptera</taxon>
        <taxon>Vespertilionidae</taxon>
        <taxon>Myotis</taxon>
    </lineage>
</organism>
<dbReference type="SMART" id="SM00175">
    <property type="entry name" value="RAB"/>
    <property type="match status" value="1"/>
</dbReference>
<dbReference type="AlphaFoldDB" id="L5M658"/>
<keyword evidence="7" id="KW-1185">Reference proteome</keyword>
<dbReference type="FunFam" id="3.40.50.300:FF:001129">
    <property type="entry name" value="ras-related protein Rab-44 isoform X2"/>
    <property type="match status" value="1"/>
</dbReference>
<dbReference type="PANTHER" id="PTHR47977">
    <property type="entry name" value="RAS-RELATED PROTEIN RAB"/>
    <property type="match status" value="1"/>
</dbReference>
<evidence type="ECO:0000256" key="4">
    <source>
        <dbReference type="SAM" id="Coils"/>
    </source>
</evidence>
<dbReference type="EMBL" id="KB103811">
    <property type="protein sequence ID" value="ELK33812.1"/>
    <property type="molecule type" value="Genomic_DNA"/>
</dbReference>
<dbReference type="InterPro" id="IPR001806">
    <property type="entry name" value="Small_GTPase"/>
</dbReference>
<feature type="region of interest" description="Disordered" evidence="5">
    <location>
        <begin position="1"/>
        <end position="39"/>
    </location>
</feature>
<dbReference type="Proteomes" id="UP000010556">
    <property type="component" value="Unassembled WGS sequence"/>
</dbReference>
<gene>
    <name evidence="6" type="ORF">MDA_GLEAN10010708</name>
</gene>
<keyword evidence="3" id="KW-0449">Lipoprotein</keyword>
<keyword evidence="2" id="KW-0342">GTP-binding</keyword>
<dbReference type="PRINTS" id="PR00449">
    <property type="entry name" value="RASTRNSFRMNG"/>
</dbReference>
<dbReference type="eggNOG" id="KOG0078">
    <property type="taxonomic scope" value="Eukaryota"/>
</dbReference>
<name>L5M658_MYODS</name>
<dbReference type="PROSITE" id="PS51419">
    <property type="entry name" value="RAB"/>
    <property type="match status" value="1"/>
</dbReference>
<dbReference type="CDD" id="cd00154">
    <property type="entry name" value="Rab"/>
    <property type="match status" value="1"/>
</dbReference>
<feature type="region of interest" description="Disordered" evidence="5">
    <location>
        <begin position="234"/>
        <end position="300"/>
    </location>
</feature>